<dbReference type="InterPro" id="IPR018274">
    <property type="entry name" value="PEP_util_AS"/>
</dbReference>
<evidence type="ECO:0000259" key="18">
    <source>
        <dbReference type="Pfam" id="PF00391"/>
    </source>
</evidence>
<evidence type="ECO:0000313" key="22">
    <source>
        <dbReference type="Proteomes" id="UP000831947"/>
    </source>
</evidence>
<accession>A0ABY4PBY5</accession>
<evidence type="ECO:0000313" key="21">
    <source>
        <dbReference type="EMBL" id="UQS83269.1"/>
    </source>
</evidence>
<dbReference type="InterPro" id="IPR040442">
    <property type="entry name" value="Pyrv_kinase-like_dom_sf"/>
</dbReference>
<evidence type="ECO:0000256" key="4">
    <source>
        <dbReference type="ARBA" id="ARBA00004496"/>
    </source>
</evidence>
<keyword evidence="14 17" id="KW-0418">Kinase</keyword>
<evidence type="ECO:0000256" key="5">
    <source>
        <dbReference type="ARBA" id="ARBA00007837"/>
    </source>
</evidence>
<evidence type="ECO:0000256" key="6">
    <source>
        <dbReference type="ARBA" id="ARBA00012232"/>
    </source>
</evidence>
<comment type="function">
    <text evidence="3 17">General (non sugar-specific) component of the phosphoenolpyruvate-dependent sugar phosphotransferase system (sugar PTS). This major carbohydrate active-transport system catalyzes the phosphorylation of incoming sugar substrates concomitantly with their translocation across the cell membrane. Enzyme I transfers the phosphoryl group from phosphoenolpyruvate (PEP) to the phosphoryl carrier protein (HPr).</text>
</comment>
<evidence type="ECO:0000256" key="8">
    <source>
        <dbReference type="ARBA" id="ARBA00022448"/>
    </source>
</evidence>
<dbReference type="PANTHER" id="PTHR46244:SF3">
    <property type="entry name" value="PHOSPHOENOLPYRUVATE-PROTEIN PHOSPHOTRANSFERASE"/>
    <property type="match status" value="1"/>
</dbReference>
<dbReference type="SUPFAM" id="SSF51621">
    <property type="entry name" value="Phosphoenolpyruvate/pyruvate domain"/>
    <property type="match status" value="1"/>
</dbReference>
<evidence type="ECO:0000256" key="13">
    <source>
        <dbReference type="ARBA" id="ARBA00022723"/>
    </source>
</evidence>
<dbReference type="SUPFAM" id="SSF52009">
    <property type="entry name" value="Phosphohistidine domain"/>
    <property type="match status" value="1"/>
</dbReference>
<evidence type="ECO:0000256" key="2">
    <source>
        <dbReference type="ARBA" id="ARBA00001946"/>
    </source>
</evidence>
<dbReference type="Proteomes" id="UP000831947">
    <property type="component" value="Chromosome"/>
</dbReference>
<dbReference type="InterPro" id="IPR036618">
    <property type="entry name" value="PtsI_HPr-bd_sf"/>
</dbReference>
<dbReference type="InterPro" id="IPR015813">
    <property type="entry name" value="Pyrv/PenolPyrv_kinase-like_dom"/>
</dbReference>
<evidence type="ECO:0000256" key="12">
    <source>
        <dbReference type="ARBA" id="ARBA00022683"/>
    </source>
</evidence>
<dbReference type="InterPro" id="IPR000121">
    <property type="entry name" value="PEP_util_C"/>
</dbReference>
<gene>
    <name evidence="21" type="primary">ptsP</name>
    <name evidence="21" type="ORF">MOO47_05695</name>
</gene>
<evidence type="ECO:0000256" key="7">
    <source>
        <dbReference type="ARBA" id="ARBA00016544"/>
    </source>
</evidence>
<dbReference type="RefSeq" id="WP_249512495.1">
    <property type="nucleotide sequence ID" value="NZ_CP093365.1"/>
</dbReference>
<dbReference type="NCBIfam" id="TIGR01417">
    <property type="entry name" value="PTS_I_fam"/>
    <property type="match status" value="1"/>
</dbReference>
<dbReference type="Pfam" id="PF00391">
    <property type="entry name" value="PEP-utilizers"/>
    <property type="match status" value="1"/>
</dbReference>
<feature type="domain" description="PEP-utilising enzyme C-terminal" evidence="19">
    <location>
        <begin position="252"/>
        <end position="543"/>
    </location>
</feature>
<organism evidence="21 22">
    <name type="scientific">Bombilactobacillus thymidiniphilus</name>
    <dbReference type="NCBI Taxonomy" id="2923363"/>
    <lineage>
        <taxon>Bacteria</taxon>
        <taxon>Bacillati</taxon>
        <taxon>Bacillota</taxon>
        <taxon>Bacilli</taxon>
        <taxon>Lactobacillales</taxon>
        <taxon>Lactobacillaceae</taxon>
        <taxon>Bombilactobacillus</taxon>
    </lineage>
</organism>
<dbReference type="SUPFAM" id="SSF47831">
    <property type="entry name" value="Enzyme I of the PEP:sugar phosphotransferase system HPr-binding (sub)domain"/>
    <property type="match status" value="1"/>
</dbReference>
<protein>
    <recommendedName>
        <fullName evidence="7 17">Phosphoenolpyruvate-protein phosphotransferase</fullName>
        <ecNumber evidence="6 17">2.7.3.9</ecNumber>
    </recommendedName>
    <alternativeName>
        <fullName evidence="16 17">Phosphotransferase system, enzyme I</fullName>
    </alternativeName>
</protein>
<dbReference type="InterPro" id="IPR008279">
    <property type="entry name" value="PEP-util_enz_mobile_dom"/>
</dbReference>
<keyword evidence="9 17" id="KW-0963">Cytoplasm</keyword>
<feature type="domain" description="PEP-utilising enzyme mobile" evidence="18">
    <location>
        <begin position="155"/>
        <end position="227"/>
    </location>
</feature>
<dbReference type="InterPro" id="IPR006318">
    <property type="entry name" value="PTS_EI-like"/>
</dbReference>
<dbReference type="Pfam" id="PF05524">
    <property type="entry name" value="PEP-utilisers_N"/>
    <property type="match status" value="1"/>
</dbReference>
<evidence type="ECO:0000256" key="9">
    <source>
        <dbReference type="ARBA" id="ARBA00022490"/>
    </source>
</evidence>
<evidence type="ECO:0000256" key="17">
    <source>
        <dbReference type="PIRNR" id="PIRNR000732"/>
    </source>
</evidence>
<dbReference type="PROSITE" id="PS00742">
    <property type="entry name" value="PEP_ENZYMES_2"/>
    <property type="match status" value="1"/>
</dbReference>
<dbReference type="GO" id="GO:0008965">
    <property type="term" value="F:phosphoenolpyruvate-protein phosphotransferase activity"/>
    <property type="evidence" value="ECO:0007669"/>
    <property type="project" value="UniProtKB-EC"/>
</dbReference>
<proteinExistence type="inferred from homology"/>
<evidence type="ECO:0000256" key="11">
    <source>
        <dbReference type="ARBA" id="ARBA00022679"/>
    </source>
</evidence>
<dbReference type="EC" id="2.7.3.9" evidence="6 17"/>
<dbReference type="PRINTS" id="PR01736">
    <property type="entry name" value="PHPHTRNFRASE"/>
</dbReference>
<reference evidence="21 22" key="1">
    <citation type="journal article" date="2022" name="Int. J. Syst. Evol. Microbiol.">
        <title>Apilactobacillus apisilvae sp. nov., Nicolia spurrieriana gen. nov. sp. nov., Bombilactobacillus folatiphilus sp. nov. and Bombilactobacillus thymidiniphilus sp. nov., four new lactic acid bacterial isolates from stingless bees Tetragonula carbonaria and Austroplebeia australis.</title>
        <authorList>
            <person name="Oliphant S.A."/>
            <person name="Watson-Haigh N.S."/>
            <person name="Sumby K.M."/>
            <person name="Gardner J."/>
            <person name="Groom S."/>
            <person name="Jiranek V."/>
        </authorList>
    </citation>
    <scope>NUCLEOTIDE SEQUENCE [LARGE SCALE GENOMIC DNA]</scope>
    <source>
        <strain evidence="21 22">SG4_A1</strain>
    </source>
</reference>
<dbReference type="Pfam" id="PF02896">
    <property type="entry name" value="PEP-utilizers_C"/>
    <property type="match status" value="1"/>
</dbReference>
<dbReference type="InterPro" id="IPR008731">
    <property type="entry name" value="PTS_EIN"/>
</dbReference>
<dbReference type="Gene3D" id="1.10.274.10">
    <property type="entry name" value="PtsI, HPr-binding domain"/>
    <property type="match status" value="1"/>
</dbReference>
<evidence type="ECO:0000259" key="19">
    <source>
        <dbReference type="Pfam" id="PF02896"/>
    </source>
</evidence>
<keyword evidence="8 17" id="KW-0813">Transport</keyword>
<comment type="similarity">
    <text evidence="5 17">Belongs to the PEP-utilizing enzyme family.</text>
</comment>
<keyword evidence="10 17" id="KW-0762">Sugar transport</keyword>
<evidence type="ECO:0000256" key="1">
    <source>
        <dbReference type="ARBA" id="ARBA00000683"/>
    </source>
</evidence>
<dbReference type="InterPro" id="IPR050499">
    <property type="entry name" value="PEP-utilizing_PTS_enzyme"/>
</dbReference>
<evidence type="ECO:0000256" key="10">
    <source>
        <dbReference type="ARBA" id="ARBA00022597"/>
    </source>
</evidence>
<evidence type="ECO:0000256" key="16">
    <source>
        <dbReference type="ARBA" id="ARBA00033235"/>
    </source>
</evidence>
<name>A0ABY4PBY5_9LACO</name>
<dbReference type="InterPro" id="IPR024692">
    <property type="entry name" value="PTS_EI"/>
</dbReference>
<dbReference type="InterPro" id="IPR036637">
    <property type="entry name" value="Phosphohistidine_dom_sf"/>
</dbReference>
<comment type="subcellular location">
    <subcellularLocation>
        <location evidence="4 17">Cytoplasm</location>
    </subcellularLocation>
</comment>
<dbReference type="Gene3D" id="3.20.20.60">
    <property type="entry name" value="Phosphoenolpyruvate-binding domains"/>
    <property type="match status" value="1"/>
</dbReference>
<keyword evidence="15 17" id="KW-0460">Magnesium</keyword>
<evidence type="ECO:0000256" key="3">
    <source>
        <dbReference type="ARBA" id="ARBA00002728"/>
    </source>
</evidence>
<evidence type="ECO:0000256" key="15">
    <source>
        <dbReference type="ARBA" id="ARBA00022842"/>
    </source>
</evidence>
<keyword evidence="13 17" id="KW-0479">Metal-binding</keyword>
<dbReference type="PROSITE" id="PS00370">
    <property type="entry name" value="PEP_ENZYMES_PHOS_SITE"/>
    <property type="match status" value="1"/>
</dbReference>
<evidence type="ECO:0000259" key="20">
    <source>
        <dbReference type="Pfam" id="PF05524"/>
    </source>
</evidence>
<sequence>MSTTLKGIAASDGFANAPAYMLVQPDLSFDKKEITDIDAEVERLQDAIKQSDDELTTIRDIAKESLGEEESQVFDAHKMILADPEFTGAVATQVKTDQVNAEQALQDVSDKFIAMFEAMTDNKYMQERAADVRDVSKRVMSHLLGVKLPSPALIDQEVIVVAHDLTPSDTAQLNKKYVKAFITDIGGRTAHSAIMARSLEIPAIVGSDTITKDVQDGTPLIVDGVNGEAVINPDADDVKKYQQLADNYAQEKAEWAKLRDAKTVTADGRHFEIAANIGTPKDLAGVKENGAEAIGLYRTEFLYMDSSELPSEDDQYEAYKEVLKGMDGKPVVVRTMDIGGDKHLPYLPLPEEMNPFLGYRAIRISLDRQDIFRTQLRALLRASSFGKLRIMFPMIATVQEFRQAKGILQEEMAKLNDEGIAFDANLEVGIMIEIPAAAVLADQFAKEVDFFSIGTNDLIQYTMAADRGNEHVSYLYQPYNPSILRLIKNVIDCAHREGKWVGMCGEAAGDSVMVPLLLGMGLDEYSMSATSVLRVRSLMKHLDTNELQDLVEQALNVSLTNADNEKLVNDFVADHRK</sequence>
<feature type="domain" description="Phosphotransferase system enzyme I N-terminal" evidence="20">
    <location>
        <begin position="6"/>
        <end position="128"/>
    </location>
</feature>
<keyword evidence="12 17" id="KW-0598">Phosphotransferase system</keyword>
<keyword evidence="22" id="KW-1185">Reference proteome</keyword>
<evidence type="ECO:0000256" key="14">
    <source>
        <dbReference type="ARBA" id="ARBA00022777"/>
    </source>
</evidence>
<keyword evidence="11 17" id="KW-0808">Transferase</keyword>
<dbReference type="PIRSF" id="PIRSF000732">
    <property type="entry name" value="PTS_enzyme_I"/>
    <property type="match status" value="1"/>
</dbReference>
<comment type="cofactor">
    <cofactor evidence="2 17">
        <name>Mg(2+)</name>
        <dbReference type="ChEBI" id="CHEBI:18420"/>
    </cofactor>
</comment>
<dbReference type="PANTHER" id="PTHR46244">
    <property type="entry name" value="PHOSPHOENOLPYRUVATE-PROTEIN PHOSPHOTRANSFERASE"/>
    <property type="match status" value="1"/>
</dbReference>
<comment type="catalytic activity">
    <reaction evidence="1 17">
        <text>L-histidyl-[protein] + phosphoenolpyruvate = N(pros)-phospho-L-histidyl-[protein] + pyruvate</text>
        <dbReference type="Rhea" id="RHEA:23880"/>
        <dbReference type="Rhea" id="RHEA-COMP:9745"/>
        <dbReference type="Rhea" id="RHEA-COMP:9746"/>
        <dbReference type="ChEBI" id="CHEBI:15361"/>
        <dbReference type="ChEBI" id="CHEBI:29979"/>
        <dbReference type="ChEBI" id="CHEBI:58702"/>
        <dbReference type="ChEBI" id="CHEBI:64837"/>
        <dbReference type="EC" id="2.7.3.9"/>
    </reaction>
</comment>
<dbReference type="EMBL" id="CP093365">
    <property type="protein sequence ID" value="UQS83269.1"/>
    <property type="molecule type" value="Genomic_DNA"/>
</dbReference>
<dbReference type="InterPro" id="IPR023151">
    <property type="entry name" value="PEP_util_CS"/>
</dbReference>
<dbReference type="Gene3D" id="3.50.30.10">
    <property type="entry name" value="Phosphohistidine domain"/>
    <property type="match status" value="1"/>
</dbReference>